<dbReference type="GO" id="GO:0000981">
    <property type="term" value="F:DNA-binding transcription factor activity, RNA polymerase II-specific"/>
    <property type="evidence" value="ECO:0007669"/>
    <property type="project" value="InterPro"/>
</dbReference>
<dbReference type="SMART" id="SM00066">
    <property type="entry name" value="GAL4"/>
    <property type="match status" value="1"/>
</dbReference>
<dbReference type="PANTHER" id="PTHR37534:SF49">
    <property type="entry name" value="LYSINE BIOSYNTHESIS REGULATORY PROTEIN LYS14"/>
    <property type="match status" value="1"/>
</dbReference>
<dbReference type="PROSITE" id="PS50048">
    <property type="entry name" value="ZN2_CY6_FUNGAL_2"/>
    <property type="match status" value="1"/>
</dbReference>
<keyword evidence="4" id="KW-0804">Transcription</keyword>
<dbReference type="InterPro" id="IPR021858">
    <property type="entry name" value="Fun_TF"/>
</dbReference>
<evidence type="ECO:0000256" key="2">
    <source>
        <dbReference type="ARBA" id="ARBA00023015"/>
    </source>
</evidence>
<comment type="subcellular location">
    <subcellularLocation>
        <location evidence="1">Nucleus</location>
    </subcellularLocation>
</comment>
<dbReference type="SUPFAM" id="SSF57701">
    <property type="entry name" value="Zn2/Cys6 DNA-binding domain"/>
    <property type="match status" value="1"/>
</dbReference>
<dbReference type="GO" id="GO:0000976">
    <property type="term" value="F:transcription cis-regulatory region binding"/>
    <property type="evidence" value="ECO:0007669"/>
    <property type="project" value="TreeGrafter"/>
</dbReference>
<keyword evidence="5" id="KW-0539">Nucleus</keyword>
<evidence type="ECO:0000313" key="9">
    <source>
        <dbReference type="Proteomes" id="UP000248817"/>
    </source>
</evidence>
<dbReference type="GO" id="GO:0008270">
    <property type="term" value="F:zinc ion binding"/>
    <property type="evidence" value="ECO:0007669"/>
    <property type="project" value="InterPro"/>
</dbReference>
<organism evidence="8 9">
    <name type="scientific">Aspergillus indologenus CBS 114.80</name>
    <dbReference type="NCBI Taxonomy" id="1450541"/>
    <lineage>
        <taxon>Eukaryota</taxon>
        <taxon>Fungi</taxon>
        <taxon>Dikarya</taxon>
        <taxon>Ascomycota</taxon>
        <taxon>Pezizomycotina</taxon>
        <taxon>Eurotiomycetes</taxon>
        <taxon>Eurotiomycetidae</taxon>
        <taxon>Eurotiales</taxon>
        <taxon>Aspergillaceae</taxon>
        <taxon>Aspergillus</taxon>
        <taxon>Aspergillus subgen. Circumdati</taxon>
    </lineage>
</organism>
<proteinExistence type="predicted"/>
<name>A0A2V5HW59_9EURO</name>
<keyword evidence="9" id="KW-1185">Reference proteome</keyword>
<dbReference type="Proteomes" id="UP000248817">
    <property type="component" value="Unassembled WGS sequence"/>
</dbReference>
<dbReference type="AlphaFoldDB" id="A0A2V5HW59"/>
<reference evidence="8 9" key="1">
    <citation type="submission" date="2018-02" db="EMBL/GenBank/DDBJ databases">
        <title>The genomes of Aspergillus section Nigri reveals drivers in fungal speciation.</title>
        <authorList>
            <consortium name="DOE Joint Genome Institute"/>
            <person name="Vesth T.C."/>
            <person name="Nybo J."/>
            <person name="Theobald S."/>
            <person name="Brandl J."/>
            <person name="Frisvad J.C."/>
            <person name="Nielsen K.F."/>
            <person name="Lyhne E.K."/>
            <person name="Kogle M.E."/>
            <person name="Kuo A."/>
            <person name="Riley R."/>
            <person name="Clum A."/>
            <person name="Nolan M."/>
            <person name="Lipzen A."/>
            <person name="Salamov A."/>
            <person name="Henrissat B."/>
            <person name="Wiebenga A."/>
            <person name="De vries R.P."/>
            <person name="Grigoriev I.V."/>
            <person name="Mortensen U.H."/>
            <person name="Andersen M.R."/>
            <person name="Baker S.E."/>
        </authorList>
    </citation>
    <scope>NUCLEOTIDE SEQUENCE [LARGE SCALE GENOMIC DNA]</scope>
    <source>
        <strain evidence="8 9">CBS 114.80</strain>
    </source>
</reference>
<feature type="domain" description="Zn(2)-C6 fungal-type" evidence="7">
    <location>
        <begin position="28"/>
        <end position="58"/>
    </location>
</feature>
<dbReference type="CDD" id="cd00067">
    <property type="entry name" value="GAL4"/>
    <property type="match status" value="1"/>
</dbReference>
<dbReference type="PANTHER" id="PTHR37534">
    <property type="entry name" value="TRANSCRIPTIONAL ACTIVATOR PROTEIN UGA3"/>
    <property type="match status" value="1"/>
</dbReference>
<feature type="compositionally biased region" description="Pro residues" evidence="6">
    <location>
        <begin position="10"/>
        <end position="20"/>
    </location>
</feature>
<feature type="region of interest" description="Disordered" evidence="6">
    <location>
        <begin position="1"/>
        <end position="27"/>
    </location>
</feature>
<dbReference type="GO" id="GO:0005634">
    <property type="term" value="C:nucleus"/>
    <property type="evidence" value="ECO:0007669"/>
    <property type="project" value="UniProtKB-SubCell"/>
</dbReference>
<dbReference type="Pfam" id="PF00172">
    <property type="entry name" value="Zn_clus"/>
    <property type="match status" value="1"/>
</dbReference>
<evidence type="ECO:0000256" key="6">
    <source>
        <dbReference type="SAM" id="MobiDB-lite"/>
    </source>
</evidence>
<dbReference type="PROSITE" id="PS00463">
    <property type="entry name" value="ZN2_CY6_FUNGAL_1"/>
    <property type="match status" value="1"/>
</dbReference>
<dbReference type="Pfam" id="PF11951">
    <property type="entry name" value="Fungal_trans_2"/>
    <property type="match status" value="1"/>
</dbReference>
<accession>A0A2V5HW59</accession>
<dbReference type="GO" id="GO:0045944">
    <property type="term" value="P:positive regulation of transcription by RNA polymerase II"/>
    <property type="evidence" value="ECO:0007669"/>
    <property type="project" value="TreeGrafter"/>
</dbReference>
<dbReference type="InterPro" id="IPR036864">
    <property type="entry name" value="Zn2-C6_fun-type_DNA-bd_sf"/>
</dbReference>
<gene>
    <name evidence="8" type="ORF">BP00DRAFT_273597</name>
</gene>
<dbReference type="Gene3D" id="4.10.240.10">
    <property type="entry name" value="Zn(2)-C6 fungal-type DNA-binding domain"/>
    <property type="match status" value="1"/>
</dbReference>
<keyword evidence="2" id="KW-0805">Transcription regulation</keyword>
<protein>
    <recommendedName>
        <fullName evidence="7">Zn(2)-C6 fungal-type domain-containing protein</fullName>
    </recommendedName>
</protein>
<evidence type="ECO:0000256" key="4">
    <source>
        <dbReference type="ARBA" id="ARBA00023163"/>
    </source>
</evidence>
<evidence type="ECO:0000256" key="1">
    <source>
        <dbReference type="ARBA" id="ARBA00004123"/>
    </source>
</evidence>
<dbReference type="InterPro" id="IPR001138">
    <property type="entry name" value="Zn2Cys6_DnaBD"/>
</dbReference>
<dbReference type="EMBL" id="KZ825556">
    <property type="protein sequence ID" value="PYI28051.1"/>
    <property type="molecule type" value="Genomic_DNA"/>
</dbReference>
<keyword evidence="3" id="KW-0238">DNA-binding</keyword>
<evidence type="ECO:0000313" key="8">
    <source>
        <dbReference type="EMBL" id="PYI28051.1"/>
    </source>
</evidence>
<evidence type="ECO:0000256" key="3">
    <source>
        <dbReference type="ARBA" id="ARBA00023125"/>
    </source>
</evidence>
<evidence type="ECO:0000256" key="5">
    <source>
        <dbReference type="ARBA" id="ARBA00023242"/>
    </source>
</evidence>
<sequence>MFLSWSIAATPPPEPPQPPKPKVRSRTGCNTCRRRRVKCDETHPTCMRCRRSGYACSYEVRLQWEDEMRAVGKCHGRTGVQSKMNSPARKRLAGTTMEPWTRTKRKDQDDTCQADGEEKAVSIGSPPACQSPQQNIVTSDQALESVYQRRYYQWDRRKSASLARALPILPWSIGIPDVDHLCLSFYESVMCPVAVTVDDEDNNPLRSTVMRMAFRSELTYYAVLMASSQYMRSFDSQYTILEMQVRQRVLGGLRQALARESWDTEDVLVPTIFLCSSAISASCDSSWVRHFTCFQLLVKRAAQGRFRKSVLHRFFVSYFSAHLVLAKSMFSIEDLLPVVGPPLYLDTKGTPTPTLDLRETSWTSTTALLGVMDSNTLHQIDIWNGLSDHLLLLINDTLIIREDVLALKCRQTSDPPTMVVAAQASIETKILGLRDSIGNVTQILPDSSINHRHATKCANSYRLLEHTGEAYRLAALLLLSEASKSSFLGFTPTNIKGFDSVQIQDHVHAILILVDRIVSKLDFLPISWPLWPLFIAACCSDPDSEAQAKALALFRTARAKAPYENTMRAQTLVELLWKRRTLNSDAVAQIRIGRFEWEEVMEFLGWQTSFA</sequence>
<evidence type="ECO:0000259" key="7">
    <source>
        <dbReference type="PROSITE" id="PS50048"/>
    </source>
</evidence>